<keyword evidence="2" id="KW-0238">DNA-binding</keyword>
<accession>A0ABR2HBZ3</accession>
<keyword evidence="8" id="KW-1185">Reference proteome</keyword>
<evidence type="ECO:0000313" key="8">
    <source>
        <dbReference type="Proteomes" id="UP001470230"/>
    </source>
</evidence>
<sequence length="312" mass="36258">MRHNIANIFVVSDQPSTIANATSINTYDTNLPNKHFIAHSTNSMNSSVYDSPHNPNDHYHYSKSTKNSNSNISSFHLRIFENQKDEIKSGSSNHISYQRHKFSQEEDIQLNKLIKVFGPKKWNTIALSMPGRTGRQCRDRFANYLNPSLTNGPWTLEDDILLQQKVCEVGLHWNIIAKFFKGRSSNNIKNRWYTYLCKNNQNSSKQNFFKSNRDFENKSYRIDQVNNHQNNNIASENNKEGNQHFEINCSNDLITTSQERSEQLDSSNANHTNQDINIIYQNDKKIFYPPILPPDNIFNFDLNHGILCFMDD</sequence>
<dbReference type="EMBL" id="JAPFFF010000034">
    <property type="protein sequence ID" value="KAK8843644.1"/>
    <property type="molecule type" value="Genomic_DNA"/>
</dbReference>
<dbReference type="InterPro" id="IPR051575">
    <property type="entry name" value="Myb-like_DNA-bd"/>
</dbReference>
<feature type="domain" description="HTH myb-type" evidence="6">
    <location>
        <begin position="94"/>
        <end position="149"/>
    </location>
</feature>
<evidence type="ECO:0000256" key="3">
    <source>
        <dbReference type="ARBA" id="ARBA00023163"/>
    </source>
</evidence>
<feature type="domain" description="Myb-like" evidence="5">
    <location>
        <begin position="146"/>
        <end position="196"/>
    </location>
</feature>
<evidence type="ECO:0000256" key="2">
    <source>
        <dbReference type="ARBA" id="ARBA00023125"/>
    </source>
</evidence>
<dbReference type="InterPro" id="IPR017930">
    <property type="entry name" value="Myb_dom"/>
</dbReference>
<evidence type="ECO:0000256" key="4">
    <source>
        <dbReference type="ARBA" id="ARBA00023242"/>
    </source>
</evidence>
<protein>
    <recommendedName>
        <fullName evidence="9">Myb-like DNA-binding domain containing protein</fullName>
    </recommendedName>
</protein>
<dbReference type="Proteomes" id="UP001470230">
    <property type="component" value="Unassembled WGS sequence"/>
</dbReference>
<evidence type="ECO:0000259" key="6">
    <source>
        <dbReference type="PROSITE" id="PS51294"/>
    </source>
</evidence>
<dbReference type="SUPFAM" id="SSF46689">
    <property type="entry name" value="Homeodomain-like"/>
    <property type="match status" value="1"/>
</dbReference>
<organism evidence="7 8">
    <name type="scientific">Tritrichomonas musculus</name>
    <dbReference type="NCBI Taxonomy" id="1915356"/>
    <lineage>
        <taxon>Eukaryota</taxon>
        <taxon>Metamonada</taxon>
        <taxon>Parabasalia</taxon>
        <taxon>Tritrichomonadida</taxon>
        <taxon>Tritrichomonadidae</taxon>
        <taxon>Tritrichomonas</taxon>
    </lineage>
</organism>
<feature type="domain" description="Myb-like" evidence="5">
    <location>
        <begin position="94"/>
        <end position="145"/>
    </location>
</feature>
<proteinExistence type="predicted"/>
<keyword evidence="1" id="KW-0805">Transcription regulation</keyword>
<keyword evidence="3" id="KW-0804">Transcription</keyword>
<dbReference type="PANTHER" id="PTHR46621">
    <property type="entry name" value="SNRNA-ACTIVATING PROTEIN COMPLEX SUBUNIT 4"/>
    <property type="match status" value="1"/>
</dbReference>
<keyword evidence="4" id="KW-0539">Nucleus</keyword>
<dbReference type="CDD" id="cd00167">
    <property type="entry name" value="SANT"/>
    <property type="match status" value="2"/>
</dbReference>
<comment type="caution">
    <text evidence="7">The sequence shown here is derived from an EMBL/GenBank/DDBJ whole genome shotgun (WGS) entry which is preliminary data.</text>
</comment>
<dbReference type="InterPro" id="IPR001005">
    <property type="entry name" value="SANT/Myb"/>
</dbReference>
<dbReference type="PROSITE" id="PS51294">
    <property type="entry name" value="HTH_MYB"/>
    <property type="match status" value="2"/>
</dbReference>
<gene>
    <name evidence="7" type="ORF">M9Y10_024706</name>
</gene>
<dbReference type="PROSITE" id="PS50090">
    <property type="entry name" value="MYB_LIKE"/>
    <property type="match status" value="2"/>
</dbReference>
<dbReference type="InterPro" id="IPR009057">
    <property type="entry name" value="Homeodomain-like_sf"/>
</dbReference>
<evidence type="ECO:0000313" key="7">
    <source>
        <dbReference type="EMBL" id="KAK8843644.1"/>
    </source>
</evidence>
<evidence type="ECO:0000256" key="1">
    <source>
        <dbReference type="ARBA" id="ARBA00023015"/>
    </source>
</evidence>
<name>A0ABR2HBZ3_9EUKA</name>
<feature type="domain" description="HTH myb-type" evidence="6">
    <location>
        <begin position="152"/>
        <end position="200"/>
    </location>
</feature>
<evidence type="ECO:0008006" key="9">
    <source>
        <dbReference type="Google" id="ProtNLM"/>
    </source>
</evidence>
<dbReference type="PANTHER" id="PTHR46621:SF1">
    <property type="entry name" value="SNRNA-ACTIVATING PROTEIN COMPLEX SUBUNIT 4"/>
    <property type="match status" value="1"/>
</dbReference>
<dbReference type="Gene3D" id="1.10.10.60">
    <property type="entry name" value="Homeodomain-like"/>
    <property type="match status" value="2"/>
</dbReference>
<dbReference type="Pfam" id="PF00249">
    <property type="entry name" value="Myb_DNA-binding"/>
    <property type="match status" value="2"/>
</dbReference>
<reference evidence="7 8" key="1">
    <citation type="submission" date="2024-04" db="EMBL/GenBank/DDBJ databases">
        <title>Tritrichomonas musculus Genome.</title>
        <authorList>
            <person name="Alves-Ferreira E."/>
            <person name="Grigg M."/>
            <person name="Lorenzi H."/>
            <person name="Galac M."/>
        </authorList>
    </citation>
    <scope>NUCLEOTIDE SEQUENCE [LARGE SCALE GENOMIC DNA]</scope>
    <source>
        <strain evidence="7 8">EAF2021</strain>
    </source>
</reference>
<evidence type="ECO:0000259" key="5">
    <source>
        <dbReference type="PROSITE" id="PS50090"/>
    </source>
</evidence>
<dbReference type="SMART" id="SM00717">
    <property type="entry name" value="SANT"/>
    <property type="match status" value="2"/>
</dbReference>